<reference evidence="5" key="1">
    <citation type="submission" date="2017-02" db="UniProtKB">
        <authorList>
            <consortium name="WormBaseParasite"/>
        </authorList>
    </citation>
    <scope>IDENTIFICATION</scope>
</reference>
<keyword evidence="4" id="KW-1185">Reference proteome</keyword>
<dbReference type="GO" id="GO:1990757">
    <property type="term" value="F:ubiquitin ligase activator activity"/>
    <property type="evidence" value="ECO:0007669"/>
    <property type="project" value="TreeGrafter"/>
</dbReference>
<organism evidence="4 5">
    <name type="scientific">Strongyloides papillosus</name>
    <name type="common">Intestinal threadworm</name>
    <dbReference type="NCBI Taxonomy" id="174720"/>
    <lineage>
        <taxon>Eukaryota</taxon>
        <taxon>Metazoa</taxon>
        <taxon>Ecdysozoa</taxon>
        <taxon>Nematoda</taxon>
        <taxon>Chromadorea</taxon>
        <taxon>Rhabditida</taxon>
        <taxon>Tylenchina</taxon>
        <taxon>Panagrolaimomorpha</taxon>
        <taxon>Strongyloidoidea</taxon>
        <taxon>Strongyloididae</taxon>
        <taxon>Strongyloides</taxon>
    </lineage>
</organism>
<proteinExistence type="predicted"/>
<evidence type="ECO:0000256" key="1">
    <source>
        <dbReference type="ARBA" id="ARBA00022574"/>
    </source>
</evidence>
<dbReference type="InterPro" id="IPR033010">
    <property type="entry name" value="Cdc20/Fizzy"/>
</dbReference>
<dbReference type="WBParaSite" id="SPAL_0000254100.1">
    <property type="protein sequence ID" value="SPAL_0000254100.1"/>
    <property type="gene ID" value="SPAL_0000254100"/>
</dbReference>
<evidence type="ECO:0000256" key="2">
    <source>
        <dbReference type="ARBA" id="ARBA00022737"/>
    </source>
</evidence>
<dbReference type="GO" id="GO:0010997">
    <property type="term" value="F:anaphase-promoting complex binding"/>
    <property type="evidence" value="ECO:0007669"/>
    <property type="project" value="InterPro"/>
</dbReference>
<keyword evidence="3" id="KW-0131">Cell cycle</keyword>
<dbReference type="Gene3D" id="2.130.10.10">
    <property type="entry name" value="YVTN repeat-like/Quinoprotein amine dehydrogenase"/>
    <property type="match status" value="1"/>
</dbReference>
<dbReference type="GO" id="GO:0005680">
    <property type="term" value="C:anaphase-promoting complex"/>
    <property type="evidence" value="ECO:0007669"/>
    <property type="project" value="TreeGrafter"/>
</dbReference>
<protein>
    <submittedName>
        <fullName evidence="5">WD_REPEATS_REGION domain-containing protein</fullName>
    </submittedName>
</protein>
<dbReference type="STRING" id="174720.A0A0N5B919"/>
<dbReference type="AlphaFoldDB" id="A0A0N5B919"/>
<evidence type="ECO:0000313" key="5">
    <source>
        <dbReference type="WBParaSite" id="SPAL_0000254100.1"/>
    </source>
</evidence>
<accession>A0A0N5B919</accession>
<keyword evidence="1" id="KW-0853">WD repeat</keyword>
<dbReference type="InterPro" id="IPR015943">
    <property type="entry name" value="WD40/YVTN_repeat-like_dom_sf"/>
</dbReference>
<dbReference type="GO" id="GO:1905786">
    <property type="term" value="P:positive regulation of anaphase-promoting complex-dependent catabolic process"/>
    <property type="evidence" value="ECO:0007669"/>
    <property type="project" value="TreeGrafter"/>
</dbReference>
<dbReference type="PANTHER" id="PTHR19918">
    <property type="entry name" value="CELL DIVISION CYCLE 20 CDC20 FIZZY -RELATED"/>
    <property type="match status" value="1"/>
</dbReference>
<dbReference type="InterPro" id="IPR001680">
    <property type="entry name" value="WD40_rpt"/>
</dbReference>
<dbReference type="Proteomes" id="UP000046392">
    <property type="component" value="Unplaced"/>
</dbReference>
<dbReference type="SMART" id="SM00320">
    <property type="entry name" value="WD40"/>
    <property type="match status" value="4"/>
</dbReference>
<name>A0A0N5B919_STREA</name>
<dbReference type="PANTHER" id="PTHR19918:SF1">
    <property type="entry name" value="FIZZY-RELATED PROTEIN HOMOLOG"/>
    <property type="match status" value="1"/>
</dbReference>
<sequence>MMKCSFHHKNVNNNERASVSPLISLVQESLLKKNQNSSDCNKSNTTTPSSYKKTLGNRYIPLRQTEEEWSKRWLNDGSSGVIFENNTKNNSKGKFVNLNEKGLLDMVLRNEMLNENISSPIRCTDYTITHQPSLLIKPKPPPLLSFGSGDGKENTKMNNCSLTTPYPFKGATVELLSMKMKYSLGVNDLPLSLIETKVDRNNYNEKPLDWSSKNLLACGIGKNVYLKDYKEPEFYKFGSDREYTILKFNPSGDKLFLGSGGGYSRVVDVTDKSIVTKTYGRIFDDVTDVTWLDDHTVGLSTPHGYIIFYDTRDYQMNPLVFYDCNCSVTNVEINKSGRYLASGRACSIVNTWCVRSRKVIDSFLKHDDMITALEWSNYSDNVILSGGKCRRLYMRDINVPENLRYIDTGYPINGIHMMNDGKNVITTHGFSTSDVVVWNSLKLNPATIISCNGNRTVHSAMSPDRNILCTITSCGIIFFWDMKAKSGKNKNFHRSKLDPHYFVR</sequence>
<evidence type="ECO:0000313" key="4">
    <source>
        <dbReference type="Proteomes" id="UP000046392"/>
    </source>
</evidence>
<evidence type="ECO:0000256" key="3">
    <source>
        <dbReference type="ARBA" id="ARBA00023306"/>
    </source>
</evidence>
<dbReference type="GO" id="GO:0031145">
    <property type="term" value="P:anaphase-promoting complex-dependent catabolic process"/>
    <property type="evidence" value="ECO:0007669"/>
    <property type="project" value="TreeGrafter"/>
</dbReference>
<keyword evidence="2" id="KW-0677">Repeat</keyword>
<dbReference type="InterPro" id="IPR036322">
    <property type="entry name" value="WD40_repeat_dom_sf"/>
</dbReference>
<dbReference type="SUPFAM" id="SSF50978">
    <property type="entry name" value="WD40 repeat-like"/>
    <property type="match status" value="1"/>
</dbReference>